<feature type="compositionally biased region" description="Low complexity" evidence="3">
    <location>
        <begin position="341"/>
        <end position="351"/>
    </location>
</feature>
<dbReference type="InterPro" id="IPR025574">
    <property type="entry name" value="Nucleoporin_FG_rpt"/>
</dbReference>
<keyword evidence="6" id="KW-1185">Reference proteome</keyword>
<evidence type="ECO:0000256" key="3">
    <source>
        <dbReference type="SAM" id="MobiDB-lite"/>
    </source>
</evidence>
<name>A0AAN7A775_9PEZI</name>
<feature type="region of interest" description="Disordered" evidence="3">
    <location>
        <begin position="414"/>
        <end position="659"/>
    </location>
</feature>
<protein>
    <recommendedName>
        <fullName evidence="4">RanBD1 domain-containing protein</fullName>
    </recommendedName>
</protein>
<keyword evidence="2" id="KW-0811">Translocation</keyword>
<keyword evidence="2" id="KW-0906">Nuclear pore complex</keyword>
<dbReference type="InterPro" id="IPR011993">
    <property type="entry name" value="PH-like_dom_sf"/>
</dbReference>
<feature type="compositionally biased region" description="Low complexity" evidence="3">
    <location>
        <begin position="37"/>
        <end position="50"/>
    </location>
</feature>
<sequence length="1394" mass="143161">MEPSTKKRSIFGLGALFQRSTTPSEQDSKKDAVMKDAAPLLPRPASASTPESPAKRASDSQMATRKIIGRPHGPSSKLSQSFTASDLTRTVTVGTPRRMPGDNPNKPSSSFSTAMVTRPNTNFTGQGSTRTNIFRSSAISSRPGLPNYSSTKPPSSLNQSFPPNTPGRATRAATAELNGRALPQPSTSGDLFKMRIQSPPLHLTGEMMAKEVPSELNRTGSVYADEFLAHYCPPDLDEQQRRQFFCILDLRRLKYAADEVFTKKDWKINILNFAKEYEKSRSLIMLRYGLYEFKTVRASEAVKKEWKEKHNILDSDNEEETAPKTNGGAKRKASVELTPHSVAPAAPVPSSNKRTRAPEISARNKRKADEEPEESSQPAKLQKPGPLPAKAPSATKSLFESVANNTPVKALKASTSSLFDSSAKSKPNGLFASSSKPAGSSNIFGHLSDASKNSGNEGADEDSDSESEAEEEDTEEASGSEEPTSSGEGSSNGKKATVNGSSSSSSDAGESFSQGRSLFERITRGADGKPVRKLDTHDGSLFPTPAEKERAVSPVKDAAPAPAPKPAPANQTWNANTPIKFSAPAPAPAPAATTAPGSSLFGSTAPKPTAPGGSLFGSTKSEETPKEAAVPTSLFGGAVKKTEESSAETPKAPPANLFSGFQSKLADSAPTAAPAFGGFKPSASTITGSSLFGSSTAAPTAPEPKKEEEEKKKAAVVPGLPTTAPTSFTFGGKSISVAADDKLASFKPTDMFGENKKDIAPAQPLFGQAKKEEASAAGTPPASSLFGASTAATEAAKPAETKSLFGATKGLFGTSTTTSSTEEPATKKFAFGGADTKSATPSLFGSNASTPVPEAAKPAEAKSLFGASTAGPATETKNLFGASTSASGASLFGSSTQPAASDKPLFGASTATAAPAAETKSLFGSTATTLVPESKSLFGSTTAAPEAKPLFGSTTPAPEKRPFQFGTSPAPETKPLFGNTTGATETKSLFGTTSAPETKPFFGGNAIQPESKPPASLFANAPTPVPSAPPASNIFSFGGSQVTVPATQSFAFGSTPVSQPAAPAGGSIFGNASAGASTSFNFTAGGGNSANTSFNNPFSSGQDGPPTAPTSFNFGSGAAPAATQSFAFGSTPAPSAGGVPTFSFGGASDASASQAVPSSGPVFSFGGASQNPAGGSIFGNSLAPGGGTSTGTNTPFTFGGASSLATTPAAGTPEPSASGNTAAAAASATTATQDGNTQGTNADGDDAPQEHQISLTDGGRGEEDESVVHEVRAKAMKYMTGEADDDSSTDNNNKKKGWAVQGIGNLKLLKHKETGAVRLLLRADPRGHIALNKLLLPSITYKVDPPGAKTVKVVVAKDNGKGLETWMLQVKTKEMAEVLTEKMEEEKKGNEKKN</sequence>
<feature type="compositionally biased region" description="Polar residues" evidence="3">
    <location>
        <begin position="147"/>
        <end position="162"/>
    </location>
</feature>
<feature type="compositionally biased region" description="Basic and acidic residues" evidence="3">
    <location>
        <begin position="703"/>
        <end position="713"/>
    </location>
</feature>
<dbReference type="PROSITE" id="PS50196">
    <property type="entry name" value="RANBD1"/>
    <property type="match status" value="1"/>
</dbReference>
<evidence type="ECO:0000313" key="5">
    <source>
        <dbReference type="EMBL" id="KAK4177846.1"/>
    </source>
</evidence>
<keyword evidence="2" id="KW-0509">mRNA transport</keyword>
<feature type="compositionally biased region" description="Basic and acidic residues" evidence="3">
    <location>
        <begin position="518"/>
        <end position="538"/>
    </location>
</feature>
<dbReference type="PANTHER" id="PTHR38697:SF1">
    <property type="entry name" value="NUCLEAR PORE COMPLEX PROTEIN SIMILAR TO S. CEREVISIAE NUP2 (EUROFUNG)"/>
    <property type="match status" value="1"/>
</dbReference>
<feature type="compositionally biased region" description="Polar residues" evidence="3">
    <location>
        <begin position="570"/>
        <end position="579"/>
    </location>
</feature>
<dbReference type="GO" id="GO:0005643">
    <property type="term" value="C:nuclear pore"/>
    <property type="evidence" value="ECO:0007669"/>
    <property type="project" value="UniProtKB-SubCell"/>
</dbReference>
<feature type="compositionally biased region" description="Polar residues" evidence="3">
    <location>
        <begin position="978"/>
        <end position="996"/>
    </location>
</feature>
<dbReference type="SUPFAM" id="SSF50729">
    <property type="entry name" value="PH domain-like"/>
    <property type="match status" value="1"/>
</dbReference>
<accession>A0AAN7A775</accession>
<feature type="region of interest" description="Disordered" evidence="3">
    <location>
        <begin position="313"/>
        <end position="398"/>
    </location>
</feature>
<feature type="compositionally biased region" description="Low complexity" evidence="3">
    <location>
        <begin position="1142"/>
        <end position="1155"/>
    </location>
</feature>
<feature type="region of interest" description="Disordered" evidence="3">
    <location>
        <begin position="687"/>
        <end position="732"/>
    </location>
</feature>
<dbReference type="EMBL" id="MU866153">
    <property type="protein sequence ID" value="KAK4177846.1"/>
    <property type="molecule type" value="Genomic_DNA"/>
</dbReference>
<reference evidence="5" key="1">
    <citation type="journal article" date="2023" name="Mol. Phylogenet. Evol.">
        <title>Genome-scale phylogeny and comparative genomics of the fungal order Sordariales.</title>
        <authorList>
            <person name="Hensen N."/>
            <person name="Bonometti L."/>
            <person name="Westerberg I."/>
            <person name="Brannstrom I.O."/>
            <person name="Guillou S."/>
            <person name="Cros-Aarteil S."/>
            <person name="Calhoun S."/>
            <person name="Haridas S."/>
            <person name="Kuo A."/>
            <person name="Mondo S."/>
            <person name="Pangilinan J."/>
            <person name="Riley R."/>
            <person name="LaButti K."/>
            <person name="Andreopoulos B."/>
            <person name="Lipzen A."/>
            <person name="Chen C."/>
            <person name="Yan M."/>
            <person name="Daum C."/>
            <person name="Ng V."/>
            <person name="Clum A."/>
            <person name="Steindorff A."/>
            <person name="Ohm R.A."/>
            <person name="Martin F."/>
            <person name="Silar P."/>
            <person name="Natvig D.O."/>
            <person name="Lalanne C."/>
            <person name="Gautier V."/>
            <person name="Ament-Velasquez S.L."/>
            <person name="Kruys A."/>
            <person name="Hutchinson M.I."/>
            <person name="Powell A.J."/>
            <person name="Barry K."/>
            <person name="Miller A.N."/>
            <person name="Grigoriev I.V."/>
            <person name="Debuchy R."/>
            <person name="Gladieux P."/>
            <person name="Hiltunen Thoren M."/>
            <person name="Johannesson H."/>
        </authorList>
    </citation>
    <scope>NUCLEOTIDE SEQUENCE</scope>
    <source>
        <strain evidence="5">CBS 892.96</strain>
    </source>
</reference>
<feature type="compositionally biased region" description="Acidic residues" evidence="3">
    <location>
        <begin position="458"/>
        <end position="479"/>
    </location>
</feature>
<dbReference type="CDD" id="cd13170">
    <property type="entry name" value="RanBD_NUP50"/>
    <property type="match status" value="1"/>
</dbReference>
<evidence type="ECO:0000259" key="4">
    <source>
        <dbReference type="PROSITE" id="PS50196"/>
    </source>
</evidence>
<feature type="region of interest" description="Disordered" evidence="3">
    <location>
        <begin position="814"/>
        <end position="833"/>
    </location>
</feature>
<feature type="compositionally biased region" description="Polar residues" evidence="3">
    <location>
        <begin position="105"/>
        <end position="140"/>
    </location>
</feature>
<feature type="compositionally biased region" description="Low complexity" evidence="3">
    <location>
        <begin position="1190"/>
        <end position="1200"/>
    </location>
</feature>
<feature type="compositionally biased region" description="Polar residues" evidence="3">
    <location>
        <begin position="414"/>
        <end position="443"/>
    </location>
</feature>
<feature type="domain" description="RanBD1" evidence="4">
    <location>
        <begin position="1261"/>
        <end position="1392"/>
    </location>
</feature>
<dbReference type="Proteomes" id="UP001302321">
    <property type="component" value="Unassembled WGS sequence"/>
</dbReference>
<dbReference type="InterPro" id="IPR000156">
    <property type="entry name" value="Ran_bind_dom"/>
</dbReference>
<feature type="compositionally biased region" description="Low complexity" evidence="3">
    <location>
        <begin position="480"/>
        <end position="493"/>
    </location>
</feature>
<gene>
    <name evidence="5" type="ORF">QBC36DRAFT_289118</name>
</gene>
<reference evidence="5" key="2">
    <citation type="submission" date="2023-05" db="EMBL/GenBank/DDBJ databases">
        <authorList>
            <consortium name="Lawrence Berkeley National Laboratory"/>
            <person name="Steindorff A."/>
            <person name="Hensen N."/>
            <person name="Bonometti L."/>
            <person name="Westerberg I."/>
            <person name="Brannstrom I.O."/>
            <person name="Guillou S."/>
            <person name="Cros-Aarteil S."/>
            <person name="Calhoun S."/>
            <person name="Haridas S."/>
            <person name="Kuo A."/>
            <person name="Mondo S."/>
            <person name="Pangilinan J."/>
            <person name="Riley R."/>
            <person name="Labutti K."/>
            <person name="Andreopoulos B."/>
            <person name="Lipzen A."/>
            <person name="Chen C."/>
            <person name="Yanf M."/>
            <person name="Daum C."/>
            <person name="Ng V."/>
            <person name="Clum A."/>
            <person name="Ohm R."/>
            <person name="Martin F."/>
            <person name="Silar P."/>
            <person name="Natvig D."/>
            <person name="Lalanne C."/>
            <person name="Gautier V."/>
            <person name="Ament-Velasquez S.L."/>
            <person name="Kruys A."/>
            <person name="Hutchinson M.I."/>
            <person name="Powell A.J."/>
            <person name="Barry K."/>
            <person name="Miller A.N."/>
            <person name="Grigoriev I.V."/>
            <person name="Debuchy R."/>
            <person name="Gladieux P."/>
            <person name="Thoren M.H."/>
            <person name="Johannesson H."/>
        </authorList>
    </citation>
    <scope>NUCLEOTIDE SEQUENCE</scope>
    <source>
        <strain evidence="5">CBS 892.96</strain>
    </source>
</reference>
<feature type="compositionally biased region" description="Polar residues" evidence="3">
    <location>
        <begin position="1091"/>
        <end position="1102"/>
    </location>
</feature>
<feature type="region of interest" description="Disordered" evidence="3">
    <location>
        <begin position="1091"/>
        <end position="1116"/>
    </location>
</feature>
<organism evidence="5 6">
    <name type="scientific">Triangularia setosa</name>
    <dbReference type="NCBI Taxonomy" id="2587417"/>
    <lineage>
        <taxon>Eukaryota</taxon>
        <taxon>Fungi</taxon>
        <taxon>Dikarya</taxon>
        <taxon>Ascomycota</taxon>
        <taxon>Pezizomycotina</taxon>
        <taxon>Sordariomycetes</taxon>
        <taxon>Sordariomycetidae</taxon>
        <taxon>Sordariales</taxon>
        <taxon>Podosporaceae</taxon>
        <taxon>Triangularia</taxon>
    </lineage>
</organism>
<comment type="subcellular location">
    <subcellularLocation>
        <location evidence="1">Nucleus</location>
        <location evidence="1">Nuclear pore complex</location>
    </subcellularLocation>
</comment>
<evidence type="ECO:0000313" key="6">
    <source>
        <dbReference type="Proteomes" id="UP001302321"/>
    </source>
</evidence>
<dbReference type="PANTHER" id="PTHR38697">
    <property type="entry name" value="NUCLEAR PORE COMPLEX PROTEIN SIMILAR TO S. CEREVISIAE NUP2 (EUROFUNG)"/>
    <property type="match status" value="1"/>
</dbReference>
<feature type="region of interest" description="Disordered" evidence="3">
    <location>
        <begin position="1137"/>
        <end position="1267"/>
    </location>
</feature>
<dbReference type="Pfam" id="PF13634">
    <property type="entry name" value="Nucleoporin_FG"/>
    <property type="match status" value="6"/>
</dbReference>
<keyword evidence="2" id="KW-0539">Nucleus</keyword>
<feature type="region of interest" description="Disordered" evidence="3">
    <location>
        <begin position="1"/>
        <end position="171"/>
    </location>
</feature>
<keyword evidence="2" id="KW-0813">Transport</keyword>
<feature type="region of interest" description="Disordered" evidence="3">
    <location>
        <begin position="938"/>
        <end position="1024"/>
    </location>
</feature>
<feature type="region of interest" description="Disordered" evidence="3">
    <location>
        <begin position="748"/>
        <end position="790"/>
    </location>
</feature>
<feature type="compositionally biased region" description="Low complexity" evidence="3">
    <location>
        <begin position="1216"/>
        <end position="1232"/>
    </location>
</feature>
<keyword evidence="2" id="KW-0653">Protein transport</keyword>
<comment type="caution">
    <text evidence="5">The sequence shown here is derived from an EMBL/GenBank/DDBJ whole genome shotgun (WGS) entry which is preliminary data.</text>
</comment>
<feature type="compositionally biased region" description="Polar residues" evidence="3">
    <location>
        <begin position="507"/>
        <end position="516"/>
    </location>
</feature>
<dbReference type="InterPro" id="IPR053074">
    <property type="entry name" value="NPC_Nucleoporin"/>
</dbReference>
<proteinExistence type="predicted"/>
<dbReference type="Gene3D" id="2.30.29.30">
    <property type="entry name" value="Pleckstrin-homology domain (PH domain)/Phosphotyrosine-binding domain (PTB)"/>
    <property type="match status" value="1"/>
</dbReference>
<evidence type="ECO:0000256" key="1">
    <source>
        <dbReference type="ARBA" id="ARBA00004567"/>
    </source>
</evidence>
<feature type="compositionally biased region" description="Polar residues" evidence="3">
    <location>
        <begin position="76"/>
        <end position="93"/>
    </location>
</feature>
<dbReference type="Pfam" id="PF00638">
    <property type="entry name" value="Ran_BP1"/>
    <property type="match status" value="1"/>
</dbReference>
<dbReference type="SMART" id="SM00160">
    <property type="entry name" value="RanBD"/>
    <property type="match status" value="1"/>
</dbReference>
<evidence type="ECO:0000256" key="2">
    <source>
        <dbReference type="ARBA" id="ARBA00023132"/>
    </source>
</evidence>